<sequence>MDQDSAHMVAASKVPMLKSGEFELWRMRIKQYIWMIDYALWEVIDNGATLPKTAVVEGVEKVMPITSAEDKA</sequence>
<proteinExistence type="predicted"/>
<organism evidence="1 2">
    <name type="scientific">Tanacetum coccineum</name>
    <dbReference type="NCBI Taxonomy" id="301880"/>
    <lineage>
        <taxon>Eukaryota</taxon>
        <taxon>Viridiplantae</taxon>
        <taxon>Streptophyta</taxon>
        <taxon>Embryophyta</taxon>
        <taxon>Tracheophyta</taxon>
        <taxon>Spermatophyta</taxon>
        <taxon>Magnoliopsida</taxon>
        <taxon>eudicotyledons</taxon>
        <taxon>Gunneridae</taxon>
        <taxon>Pentapetalae</taxon>
        <taxon>asterids</taxon>
        <taxon>campanulids</taxon>
        <taxon>Asterales</taxon>
        <taxon>Asteraceae</taxon>
        <taxon>Asteroideae</taxon>
        <taxon>Anthemideae</taxon>
        <taxon>Anthemidinae</taxon>
        <taxon>Tanacetum</taxon>
    </lineage>
</organism>
<comment type="caution">
    <text evidence="1">The sequence shown here is derived from an EMBL/GenBank/DDBJ whole genome shotgun (WGS) entry which is preliminary data.</text>
</comment>
<keyword evidence="2" id="KW-1185">Reference proteome</keyword>
<accession>A0ABQ4XWS9</accession>
<evidence type="ECO:0000313" key="1">
    <source>
        <dbReference type="EMBL" id="GJS69868.1"/>
    </source>
</evidence>
<name>A0ABQ4XWS9_9ASTR</name>
<dbReference type="EMBL" id="BQNB010009894">
    <property type="protein sequence ID" value="GJS69868.1"/>
    <property type="molecule type" value="Genomic_DNA"/>
</dbReference>
<evidence type="ECO:0000313" key="2">
    <source>
        <dbReference type="Proteomes" id="UP001151760"/>
    </source>
</evidence>
<protein>
    <submittedName>
        <fullName evidence="1">Uncharacterized protein</fullName>
    </submittedName>
</protein>
<gene>
    <name evidence="1" type="ORF">Tco_0702709</name>
</gene>
<reference evidence="1" key="2">
    <citation type="submission" date="2022-01" db="EMBL/GenBank/DDBJ databases">
        <authorList>
            <person name="Yamashiro T."/>
            <person name="Shiraishi A."/>
            <person name="Satake H."/>
            <person name="Nakayama K."/>
        </authorList>
    </citation>
    <scope>NUCLEOTIDE SEQUENCE</scope>
</reference>
<reference evidence="1" key="1">
    <citation type="journal article" date="2022" name="Int. J. Mol. Sci.">
        <title>Draft Genome of Tanacetum Coccineum: Genomic Comparison of Closely Related Tanacetum-Family Plants.</title>
        <authorList>
            <person name="Yamashiro T."/>
            <person name="Shiraishi A."/>
            <person name="Nakayama K."/>
            <person name="Satake H."/>
        </authorList>
    </citation>
    <scope>NUCLEOTIDE SEQUENCE</scope>
</reference>
<dbReference type="Proteomes" id="UP001151760">
    <property type="component" value="Unassembled WGS sequence"/>
</dbReference>